<proteinExistence type="predicted"/>
<sequence>MVAKVLVLLGTLRANSNSAAYANAFIEGLKSKMEIDVKTINLTKK</sequence>
<dbReference type="AlphaFoldDB" id="M2RAA6"/>
<dbReference type="Proteomes" id="UP000011755">
    <property type="component" value="Unassembled WGS sequence"/>
</dbReference>
<protein>
    <submittedName>
        <fullName evidence="1">Uncharacterized protein</fullName>
    </submittedName>
</protein>
<dbReference type="VEuPathDB" id="AmoebaDB:EHI5A_179260"/>
<dbReference type="EMBL" id="KB444549">
    <property type="protein sequence ID" value="EMD46433.1"/>
    <property type="molecule type" value="Genomic_DNA"/>
</dbReference>
<name>M2RAA6_ENTHI</name>
<accession>M2RAA6</accession>
<dbReference type="Gene3D" id="3.40.50.360">
    <property type="match status" value="1"/>
</dbReference>
<gene>
    <name evidence="1" type="ORF">EHI5A_179260</name>
</gene>
<evidence type="ECO:0000313" key="2">
    <source>
        <dbReference type="Proteomes" id="UP000011755"/>
    </source>
</evidence>
<evidence type="ECO:0000313" key="1">
    <source>
        <dbReference type="EMBL" id="EMD46433.1"/>
    </source>
</evidence>
<feature type="non-terminal residue" evidence="1">
    <location>
        <position position="45"/>
    </location>
</feature>
<dbReference type="InterPro" id="IPR029039">
    <property type="entry name" value="Flavoprotein-like_sf"/>
</dbReference>
<reference evidence="1 2" key="1">
    <citation type="submission" date="2013-02" db="EMBL/GenBank/DDBJ databases">
        <authorList>
            <person name="Hannick L."/>
            <person name="Zafar N."/>
            <person name="Lorenzi H."/>
            <person name="Ali I.A."/>
            <person name="Petri W.P."/>
            <person name="Caler E."/>
        </authorList>
    </citation>
    <scope>NUCLEOTIDE SEQUENCE [LARGE SCALE GENOMIC DNA]</scope>
    <source>
        <strain evidence="1 2">KU27</strain>
    </source>
</reference>
<organism evidence="1 2">
    <name type="scientific">Entamoeba histolytica KU27</name>
    <dbReference type="NCBI Taxonomy" id="885311"/>
    <lineage>
        <taxon>Eukaryota</taxon>
        <taxon>Amoebozoa</taxon>
        <taxon>Evosea</taxon>
        <taxon>Archamoebae</taxon>
        <taxon>Mastigamoebida</taxon>
        <taxon>Entamoebidae</taxon>
        <taxon>Entamoeba</taxon>
    </lineage>
</organism>
<dbReference type="SUPFAM" id="SSF52218">
    <property type="entry name" value="Flavoproteins"/>
    <property type="match status" value="1"/>
</dbReference>